<dbReference type="EMBL" id="JADBEO010000060">
    <property type="protein sequence ID" value="MDR4308613.1"/>
    <property type="molecule type" value="Genomic_DNA"/>
</dbReference>
<sequence length="159" mass="17143">MRVLFEGELLADYHQLYVADALNGLDELPQDWNDEILARRVNLGPGVIVVSTARNMPVPFRVELHESAPEIDLDAVDHAVECGIVTSGEIVVAGLMDYAPDAARASVPAGRLRALVVSIGLDTLSEDGLDGDDAYVVRLWPGAGDEVLVRKQWIDAPTG</sequence>
<evidence type="ECO:0000313" key="1">
    <source>
        <dbReference type="EMBL" id="MDR4308613.1"/>
    </source>
</evidence>
<accession>A0ABU1DKG3</accession>
<dbReference type="InterPro" id="IPR038691">
    <property type="entry name" value="ComJ_sf"/>
</dbReference>
<dbReference type="RefSeq" id="WP_309394517.1">
    <property type="nucleotide sequence ID" value="NZ_JADBEO010000060.1"/>
</dbReference>
<comment type="caution">
    <text evidence="1">The sequence shown here is derived from an EMBL/GenBank/DDBJ whole genome shotgun (WGS) entry which is preliminary data.</text>
</comment>
<protein>
    <submittedName>
        <fullName evidence="1">Uncharacterized protein</fullName>
    </submittedName>
</protein>
<dbReference type="Gene3D" id="2.60.34.30">
    <property type="entry name" value="Competence, DNA-entry nuclease inhibitor, ComJ"/>
    <property type="match status" value="1"/>
</dbReference>
<organism evidence="1 2">
    <name type="scientific">Chelatococcus sambhunathii</name>
    <dbReference type="NCBI Taxonomy" id="363953"/>
    <lineage>
        <taxon>Bacteria</taxon>
        <taxon>Pseudomonadati</taxon>
        <taxon>Pseudomonadota</taxon>
        <taxon>Alphaproteobacteria</taxon>
        <taxon>Hyphomicrobiales</taxon>
        <taxon>Chelatococcaceae</taxon>
        <taxon>Chelatococcus</taxon>
    </lineage>
</organism>
<gene>
    <name evidence="1" type="ORF">IHQ68_18490</name>
</gene>
<reference evidence="1" key="1">
    <citation type="submission" date="2020-10" db="EMBL/GenBank/DDBJ databases">
        <authorList>
            <person name="Abbas A."/>
            <person name="Razzaq R."/>
            <person name="Waqas M."/>
            <person name="Abbas N."/>
            <person name="Nielsen T.K."/>
            <person name="Hansen L.H."/>
            <person name="Hussain S."/>
            <person name="Shahid M."/>
        </authorList>
    </citation>
    <scope>NUCLEOTIDE SEQUENCE</scope>
    <source>
        <strain evidence="1">S14</strain>
    </source>
</reference>
<dbReference type="Proteomes" id="UP001181622">
    <property type="component" value="Unassembled WGS sequence"/>
</dbReference>
<name>A0ABU1DKG3_9HYPH</name>
<proteinExistence type="predicted"/>
<evidence type="ECO:0000313" key="2">
    <source>
        <dbReference type="Proteomes" id="UP001181622"/>
    </source>
</evidence>
<keyword evidence="2" id="KW-1185">Reference proteome</keyword>